<dbReference type="Pfam" id="PF23005">
    <property type="entry name" value="DUF7032"/>
    <property type="match status" value="1"/>
</dbReference>
<dbReference type="Pfam" id="PF00514">
    <property type="entry name" value="Arm"/>
    <property type="match status" value="1"/>
</dbReference>
<dbReference type="PANTHER" id="PTHR46043:SF14">
    <property type="entry name" value="ARMADILLO-LIKE HELICAL PROTEIN"/>
    <property type="match status" value="1"/>
</dbReference>
<feature type="repeat" description="ARM" evidence="2">
    <location>
        <begin position="182"/>
        <end position="225"/>
    </location>
</feature>
<dbReference type="Gene3D" id="1.25.10.10">
    <property type="entry name" value="Leucine-rich Repeat Variant"/>
    <property type="match status" value="2"/>
</dbReference>
<evidence type="ECO:0000259" key="3">
    <source>
        <dbReference type="Pfam" id="PF23005"/>
    </source>
</evidence>
<evidence type="ECO:0000313" key="4">
    <source>
        <dbReference type="EMBL" id="KAJ0227491.1"/>
    </source>
</evidence>
<dbReference type="InterPro" id="IPR054296">
    <property type="entry name" value="DUF7032"/>
</dbReference>
<proteinExistence type="predicted"/>
<dbReference type="PROSITE" id="PS50176">
    <property type="entry name" value="ARM_REPEAT"/>
    <property type="match status" value="1"/>
</dbReference>
<sequence length="552" mass="60514">MKPPENEDDTVEAETIHVLEKLLDSIHKTQSFKGKWTLMETKLSDLKAQLSELSDFPPNSLSVDLLRSLSRTLSDALTFSLTCHSSNLPGGKLKTQNDVDSISAKLDNHIRDWEVLIKSGVLNDGVVSSLSVSKRESVRIEARNLVTRLQMGSVDSRTLALDSLFRLIQEDDKNVLIAVAQGVVPVLVRLLDSGSSMEIREKTVTAIARISTVDSSKHGLMAEGLLLLHYLIRVLESGSGLAKEKSCITLQALTLSKENARAIASRGGISSLLDICQSGTPSSQAFAAAVLRNLTIFSDTRDDFMEEHAISVLLTLASSGTALAQEHSIACLSNLVREDDDMKLLIARKGGINSLKSFWDSSPVVRSLEVAVEFLSNLASDQRLVELIITNGFLNRLIAVLNCGVLGVRIHAAEAIYKVGYSTKTRKELGELGFIPPLIRMLDGKAMAEIEAAAKALSIILIYTENRRIYRKEQKGIMNVVHLLDPSIKNIDKKYPISILMSLTHSKKCCKQMVKSGALLHLLKLVTMEVEGAKKLQETIGGGKLWGVFKRH</sequence>
<name>A0A9R1WLA2_LACSA</name>
<feature type="domain" description="DUF7032" evidence="3">
    <location>
        <begin position="15"/>
        <end position="121"/>
    </location>
</feature>
<keyword evidence="1" id="KW-0677">Repeat</keyword>
<dbReference type="AlphaFoldDB" id="A0A9R1WLA2"/>
<dbReference type="InterPro" id="IPR000225">
    <property type="entry name" value="Armadillo"/>
</dbReference>
<evidence type="ECO:0000256" key="2">
    <source>
        <dbReference type="PROSITE-ProRule" id="PRU00259"/>
    </source>
</evidence>
<accession>A0A9R1WLA2</accession>
<dbReference type="InterPro" id="IPR011989">
    <property type="entry name" value="ARM-like"/>
</dbReference>
<comment type="caution">
    <text evidence="4">The sequence shown here is derived from an EMBL/GenBank/DDBJ whole genome shotgun (WGS) entry which is preliminary data.</text>
</comment>
<dbReference type="OrthoDB" id="7537227at2759"/>
<dbReference type="PANTHER" id="PTHR46043">
    <property type="entry name" value="ARM REPEAT SUPERFAMILY PROTEIN"/>
    <property type="match status" value="1"/>
</dbReference>
<protein>
    <recommendedName>
        <fullName evidence="3">DUF7032 domain-containing protein</fullName>
    </recommendedName>
</protein>
<reference evidence="4 5" key="1">
    <citation type="journal article" date="2017" name="Nat. Commun.">
        <title>Genome assembly with in vitro proximity ligation data and whole-genome triplication in lettuce.</title>
        <authorList>
            <person name="Reyes-Chin-Wo S."/>
            <person name="Wang Z."/>
            <person name="Yang X."/>
            <person name="Kozik A."/>
            <person name="Arikit S."/>
            <person name="Song C."/>
            <person name="Xia L."/>
            <person name="Froenicke L."/>
            <person name="Lavelle D.O."/>
            <person name="Truco M.J."/>
            <person name="Xia R."/>
            <person name="Zhu S."/>
            <person name="Xu C."/>
            <person name="Xu H."/>
            <person name="Xu X."/>
            <person name="Cox K."/>
            <person name="Korf I."/>
            <person name="Meyers B.C."/>
            <person name="Michelmore R.W."/>
        </authorList>
    </citation>
    <scope>NUCLEOTIDE SEQUENCE [LARGE SCALE GENOMIC DNA]</scope>
    <source>
        <strain evidence="5">cv. Salinas</strain>
        <tissue evidence="4">Seedlings</tissue>
    </source>
</reference>
<keyword evidence="5" id="KW-1185">Reference proteome</keyword>
<gene>
    <name evidence="4" type="ORF">LSAT_V11C100012710</name>
</gene>
<organism evidence="4 5">
    <name type="scientific">Lactuca sativa</name>
    <name type="common">Garden lettuce</name>
    <dbReference type="NCBI Taxonomy" id="4236"/>
    <lineage>
        <taxon>Eukaryota</taxon>
        <taxon>Viridiplantae</taxon>
        <taxon>Streptophyta</taxon>
        <taxon>Embryophyta</taxon>
        <taxon>Tracheophyta</taxon>
        <taxon>Spermatophyta</taxon>
        <taxon>Magnoliopsida</taxon>
        <taxon>eudicotyledons</taxon>
        <taxon>Gunneridae</taxon>
        <taxon>Pentapetalae</taxon>
        <taxon>asterids</taxon>
        <taxon>campanulids</taxon>
        <taxon>Asterales</taxon>
        <taxon>Asteraceae</taxon>
        <taxon>Cichorioideae</taxon>
        <taxon>Cichorieae</taxon>
        <taxon>Lactucinae</taxon>
        <taxon>Lactuca</taxon>
    </lineage>
</organism>
<dbReference type="InterPro" id="IPR016024">
    <property type="entry name" value="ARM-type_fold"/>
</dbReference>
<dbReference type="SMART" id="SM00185">
    <property type="entry name" value="ARM"/>
    <property type="match status" value="5"/>
</dbReference>
<evidence type="ECO:0000256" key="1">
    <source>
        <dbReference type="ARBA" id="ARBA00022737"/>
    </source>
</evidence>
<dbReference type="Gramene" id="rna-gnl|WGS:NBSK|LSAT_1X32360_mrna">
    <property type="protein sequence ID" value="cds-PLY79509.1"/>
    <property type="gene ID" value="gene-LSAT_1X32360"/>
</dbReference>
<dbReference type="SUPFAM" id="SSF48371">
    <property type="entry name" value="ARM repeat"/>
    <property type="match status" value="1"/>
</dbReference>
<dbReference type="EMBL" id="NBSK02000001">
    <property type="protein sequence ID" value="KAJ0227491.1"/>
    <property type="molecule type" value="Genomic_DNA"/>
</dbReference>
<evidence type="ECO:0000313" key="5">
    <source>
        <dbReference type="Proteomes" id="UP000235145"/>
    </source>
</evidence>
<dbReference type="Proteomes" id="UP000235145">
    <property type="component" value="Unassembled WGS sequence"/>
</dbReference>